<dbReference type="GO" id="GO:0046872">
    <property type="term" value="F:metal ion binding"/>
    <property type="evidence" value="ECO:0007669"/>
    <property type="project" value="UniProtKB-KW"/>
</dbReference>
<keyword evidence="5 7" id="KW-0472">Membrane</keyword>
<dbReference type="STRING" id="86259.A0A4Z1P0Y2"/>
<dbReference type="AlphaFoldDB" id="A0A4Z1P0Y2"/>
<comment type="similarity">
    <text evidence="2">Belongs to the ADIPOR family.</text>
</comment>
<evidence type="ECO:0000256" key="5">
    <source>
        <dbReference type="ARBA" id="ARBA00023136"/>
    </source>
</evidence>
<feature type="transmembrane region" description="Helical" evidence="7">
    <location>
        <begin position="23"/>
        <end position="41"/>
    </location>
</feature>
<evidence type="ECO:0000256" key="7">
    <source>
        <dbReference type="SAM" id="Phobius"/>
    </source>
</evidence>
<evidence type="ECO:0000256" key="6">
    <source>
        <dbReference type="PIRSR" id="PIRSR604254-1"/>
    </source>
</evidence>
<evidence type="ECO:0000256" key="1">
    <source>
        <dbReference type="ARBA" id="ARBA00004141"/>
    </source>
</evidence>
<evidence type="ECO:0000313" key="8">
    <source>
        <dbReference type="EMBL" id="TID21390.1"/>
    </source>
</evidence>
<dbReference type="GO" id="GO:0006882">
    <property type="term" value="P:intracellular zinc ion homeostasis"/>
    <property type="evidence" value="ECO:0007669"/>
    <property type="project" value="TreeGrafter"/>
</dbReference>
<dbReference type="PANTHER" id="PTHR20855">
    <property type="entry name" value="ADIPOR/PROGESTIN RECEPTOR-RELATED"/>
    <property type="match status" value="1"/>
</dbReference>
<protein>
    <submittedName>
        <fullName evidence="8">HlyIII-domain-containing protein</fullName>
    </submittedName>
</protein>
<keyword evidence="6" id="KW-0479">Metal-binding</keyword>
<dbReference type="Proteomes" id="UP000298493">
    <property type="component" value="Unassembled WGS sequence"/>
</dbReference>
<evidence type="ECO:0000313" key="9">
    <source>
        <dbReference type="Proteomes" id="UP000298493"/>
    </source>
</evidence>
<accession>A0A4Z1P0Y2</accession>
<name>A0A4Z1P0Y2_9PEZI</name>
<keyword evidence="4 7" id="KW-1133">Transmembrane helix</keyword>
<dbReference type="EMBL" id="SNSC02000009">
    <property type="protein sequence ID" value="TID21390.1"/>
    <property type="molecule type" value="Genomic_DNA"/>
</dbReference>
<organism evidence="8 9">
    <name type="scientific">Venturia nashicola</name>
    <dbReference type="NCBI Taxonomy" id="86259"/>
    <lineage>
        <taxon>Eukaryota</taxon>
        <taxon>Fungi</taxon>
        <taxon>Dikarya</taxon>
        <taxon>Ascomycota</taxon>
        <taxon>Pezizomycotina</taxon>
        <taxon>Dothideomycetes</taxon>
        <taxon>Pleosporomycetidae</taxon>
        <taxon>Venturiales</taxon>
        <taxon>Venturiaceae</taxon>
        <taxon>Venturia</taxon>
    </lineage>
</organism>
<dbReference type="PANTHER" id="PTHR20855:SF52">
    <property type="entry name" value="ADIPONECTIN RECEPTOR PROTEIN"/>
    <property type="match status" value="1"/>
</dbReference>
<keyword evidence="6" id="KW-0862">Zinc</keyword>
<proteinExistence type="inferred from homology"/>
<dbReference type="Pfam" id="PF03006">
    <property type="entry name" value="HlyIII"/>
    <property type="match status" value="1"/>
</dbReference>
<comment type="subcellular location">
    <subcellularLocation>
        <location evidence="1">Membrane</location>
        <topology evidence="1">Multi-pass membrane protein</topology>
    </subcellularLocation>
</comment>
<evidence type="ECO:0000256" key="3">
    <source>
        <dbReference type="ARBA" id="ARBA00022692"/>
    </source>
</evidence>
<reference evidence="8 9" key="1">
    <citation type="submission" date="2019-04" db="EMBL/GenBank/DDBJ databases">
        <title>High contiguity whole genome sequence and gene annotation resource for two Venturia nashicola isolates.</title>
        <authorList>
            <person name="Prokchorchik M."/>
            <person name="Won K."/>
            <person name="Lee Y."/>
            <person name="Choi E.D."/>
            <person name="Segonzac C."/>
            <person name="Sohn K.H."/>
        </authorList>
    </citation>
    <scope>NUCLEOTIDE SEQUENCE [LARGE SCALE GENOMIC DNA]</scope>
    <source>
        <strain evidence="8 9">PRI2</strain>
    </source>
</reference>
<evidence type="ECO:0000256" key="2">
    <source>
        <dbReference type="ARBA" id="ARBA00007018"/>
    </source>
</evidence>
<feature type="binding site" evidence="6">
    <location>
        <position position="62"/>
    </location>
    <ligand>
        <name>Zn(2+)</name>
        <dbReference type="ChEBI" id="CHEBI:29105"/>
    </ligand>
</feature>
<gene>
    <name evidence="8" type="ORF">E6O75_ATG04785</name>
</gene>
<evidence type="ECO:0000256" key="4">
    <source>
        <dbReference type="ARBA" id="ARBA00022989"/>
    </source>
</evidence>
<keyword evidence="3 7" id="KW-0812">Transmembrane</keyword>
<keyword evidence="9" id="KW-1185">Reference proteome</keyword>
<dbReference type="InterPro" id="IPR004254">
    <property type="entry name" value="AdipoR/HlyIII-related"/>
</dbReference>
<dbReference type="GO" id="GO:0016020">
    <property type="term" value="C:membrane"/>
    <property type="evidence" value="ECO:0007669"/>
    <property type="project" value="UniProtKB-SubCell"/>
</dbReference>
<comment type="caution">
    <text evidence="8">The sequence shown here is derived from an EMBL/GenBank/DDBJ whole genome shotgun (WGS) entry which is preliminary data.</text>
</comment>
<sequence length="95" mass="10837">MSAVHGLIINGCVKLNRMMGIDWFMGLAALNLVSMIIYALCIPERWLPRRFDVWGASDQIMHVMVIGGALSHSKGLLRSFAYWQEMHALRSQTRF</sequence>
<dbReference type="GO" id="GO:0038023">
    <property type="term" value="F:signaling receptor activity"/>
    <property type="evidence" value="ECO:0007669"/>
    <property type="project" value="TreeGrafter"/>
</dbReference>